<dbReference type="PANTHER" id="PTHR32089">
    <property type="entry name" value="METHYL-ACCEPTING CHEMOTAXIS PROTEIN MCPB"/>
    <property type="match status" value="1"/>
</dbReference>
<dbReference type="Gene3D" id="6.10.340.10">
    <property type="match status" value="1"/>
</dbReference>
<dbReference type="Proteomes" id="UP000002420">
    <property type="component" value="Chromosome"/>
</dbReference>
<feature type="transmembrane region" description="Helical" evidence="4">
    <location>
        <begin position="199"/>
        <end position="220"/>
    </location>
</feature>
<evidence type="ECO:0000313" key="8">
    <source>
        <dbReference type="Proteomes" id="UP000002420"/>
    </source>
</evidence>
<dbReference type="EMBL" id="CP001089">
    <property type="protein sequence ID" value="ACD94961.1"/>
    <property type="molecule type" value="Genomic_DNA"/>
</dbReference>
<dbReference type="Pfam" id="PF12729">
    <property type="entry name" value="4HB_MCP_1"/>
    <property type="match status" value="1"/>
</dbReference>
<dbReference type="InterPro" id="IPR024478">
    <property type="entry name" value="HlyB_4HB_MCP"/>
</dbReference>
<dbReference type="SMART" id="SM00283">
    <property type="entry name" value="MA"/>
    <property type="match status" value="1"/>
</dbReference>
<dbReference type="InterPro" id="IPR004089">
    <property type="entry name" value="MCPsignal_dom"/>
</dbReference>
<dbReference type="AlphaFoldDB" id="B3E781"/>
<dbReference type="CDD" id="cd06225">
    <property type="entry name" value="HAMP"/>
    <property type="match status" value="1"/>
</dbReference>
<dbReference type="eggNOG" id="COG0840">
    <property type="taxonomic scope" value="Bacteria"/>
</dbReference>
<evidence type="ECO:0000313" key="7">
    <source>
        <dbReference type="EMBL" id="ACD94961.1"/>
    </source>
</evidence>
<dbReference type="SUPFAM" id="SSF58104">
    <property type="entry name" value="Methyl-accepting chemotaxis protein (MCP) signaling domain"/>
    <property type="match status" value="3"/>
</dbReference>
<organism evidence="7 8">
    <name type="scientific">Trichlorobacter lovleyi (strain ATCC BAA-1151 / DSM 17278 / SZ)</name>
    <name type="common">Geobacter lovleyi</name>
    <dbReference type="NCBI Taxonomy" id="398767"/>
    <lineage>
        <taxon>Bacteria</taxon>
        <taxon>Pseudomonadati</taxon>
        <taxon>Thermodesulfobacteriota</taxon>
        <taxon>Desulfuromonadia</taxon>
        <taxon>Geobacterales</taxon>
        <taxon>Geobacteraceae</taxon>
        <taxon>Trichlorobacter</taxon>
    </lineage>
</organism>
<dbReference type="STRING" id="398767.Glov_1239"/>
<evidence type="ECO:0000256" key="3">
    <source>
        <dbReference type="PROSITE-ProRule" id="PRU00284"/>
    </source>
</evidence>
<dbReference type="GO" id="GO:0007165">
    <property type="term" value="P:signal transduction"/>
    <property type="evidence" value="ECO:0007669"/>
    <property type="project" value="UniProtKB-KW"/>
</dbReference>
<keyword evidence="4" id="KW-0472">Membrane</keyword>
<dbReference type="FunFam" id="1.10.287.950:FF:000024">
    <property type="entry name" value="Methyl-accepting chemotaxis sensory transducer, class 40+24H"/>
    <property type="match status" value="1"/>
</dbReference>
<feature type="domain" description="Methyl-accepting transducer" evidence="5">
    <location>
        <begin position="363"/>
        <end position="599"/>
    </location>
</feature>
<dbReference type="GO" id="GO:0016020">
    <property type="term" value="C:membrane"/>
    <property type="evidence" value="ECO:0007669"/>
    <property type="project" value="InterPro"/>
</dbReference>
<dbReference type="SMART" id="SM00304">
    <property type="entry name" value="HAMP"/>
    <property type="match status" value="1"/>
</dbReference>
<dbReference type="Gene3D" id="1.10.287.950">
    <property type="entry name" value="Methyl-accepting chemotaxis protein"/>
    <property type="match status" value="1"/>
</dbReference>
<dbReference type="HOGENOM" id="CLU_000445_107_27_7"/>
<dbReference type="RefSeq" id="WP_012469309.1">
    <property type="nucleotide sequence ID" value="NC_010814.1"/>
</dbReference>
<sequence>MEGSNPGTTCSGLKLRTRMFLLSMVSFIAILIVVVLGVMLLNEVRINGSNYKTIRNSKDALEKIALLKSDIYQLNGEVLAFMAERDRNDAQALLAKIKDHTDDIDFKYDDVQGLIESQQKREAIIKAEAIWNDYKKTLLEEIIPSVQRNDMVRANALLSGIQEQRFSSFTSTVALMVDNLRRDVYQTEKQITAITRSKTITTAAVIFILITLITVLSTFITESVTRPIKRCVDFAKQVAGGSLEDRLTIKACGEVGDLAAAMNTMAENLHNIIIRLNASTGELTVIDRNIETAARQVVGATRLQEDAISETSRTVELINGSVHEISEGVDQLSCSTTETSSSILQMAASIEEVALNTDKLGESVDEVSSSVIQMATSIKGIGNNITSLLDASTTTASSVAEMDATIRQVERNAMDTAIISETVKTDAANGLKSVQETIVGMQEIRRASRITAEVVEHLSLRAHDIGAILSVIDEVAEQTNLLALNAAIIAAQAGEHGKGFAVVADEIKELAERTSTSTREIAQVITGVQEDTGRAVAAINQAELAIGAGEELSERSGAALEKIVAGVRQAGLQIDAIARATVEQAKGSQSIRVAMEQVEEMVEQMANSAREHSRGSDLITIAVERMREMTGQVRGSTREQSKTSALIAKATEDITVMIDRIREACGAQTVHSRSIDRMVENIRQSSATTSQAAQVMNSAVTGLSHQIDQLEKEMSGFKI</sequence>
<dbReference type="PANTHER" id="PTHR32089:SF112">
    <property type="entry name" value="LYSOZYME-LIKE PROTEIN-RELATED"/>
    <property type="match status" value="1"/>
</dbReference>
<dbReference type="PROSITE" id="PS50111">
    <property type="entry name" value="CHEMOTAXIS_TRANSDUC_2"/>
    <property type="match status" value="1"/>
</dbReference>
<name>B3E781_TRIL1</name>
<keyword evidence="4" id="KW-1133">Transmembrane helix</keyword>
<evidence type="ECO:0000256" key="4">
    <source>
        <dbReference type="SAM" id="Phobius"/>
    </source>
</evidence>
<keyword evidence="8" id="KW-1185">Reference proteome</keyword>
<keyword evidence="4" id="KW-0812">Transmembrane</keyword>
<evidence type="ECO:0000259" key="6">
    <source>
        <dbReference type="PROSITE" id="PS50885"/>
    </source>
</evidence>
<feature type="domain" description="HAMP" evidence="6">
    <location>
        <begin position="222"/>
        <end position="274"/>
    </location>
</feature>
<dbReference type="Pfam" id="PF00015">
    <property type="entry name" value="MCPsignal"/>
    <property type="match status" value="1"/>
</dbReference>
<dbReference type="InterPro" id="IPR003660">
    <property type="entry name" value="HAMP_dom"/>
</dbReference>
<dbReference type="PROSITE" id="PS50885">
    <property type="entry name" value="HAMP"/>
    <property type="match status" value="1"/>
</dbReference>
<keyword evidence="1 3" id="KW-0807">Transducer</keyword>
<proteinExistence type="inferred from homology"/>
<gene>
    <name evidence="7" type="ordered locus">Glov_1239</name>
</gene>
<dbReference type="KEGG" id="glo:Glov_1239"/>
<protein>
    <submittedName>
        <fullName evidence="7">Methyl-accepting chemotaxis sensory transducer</fullName>
    </submittedName>
</protein>
<dbReference type="Pfam" id="PF00672">
    <property type="entry name" value="HAMP"/>
    <property type="match status" value="1"/>
</dbReference>
<evidence type="ECO:0000256" key="2">
    <source>
        <dbReference type="ARBA" id="ARBA00029447"/>
    </source>
</evidence>
<evidence type="ECO:0000259" key="5">
    <source>
        <dbReference type="PROSITE" id="PS50111"/>
    </source>
</evidence>
<feature type="transmembrane region" description="Helical" evidence="4">
    <location>
        <begin position="20"/>
        <end position="41"/>
    </location>
</feature>
<comment type="similarity">
    <text evidence="2">Belongs to the methyl-accepting chemotaxis (MCP) protein family.</text>
</comment>
<accession>B3E781</accession>
<dbReference type="OrthoDB" id="5523945at2"/>
<evidence type="ECO:0000256" key="1">
    <source>
        <dbReference type="ARBA" id="ARBA00023224"/>
    </source>
</evidence>
<reference evidence="7 8" key="1">
    <citation type="submission" date="2008-05" db="EMBL/GenBank/DDBJ databases">
        <title>Complete sequence of chromosome of Geobacter lovleyi SZ.</title>
        <authorList>
            <consortium name="US DOE Joint Genome Institute"/>
            <person name="Lucas S."/>
            <person name="Copeland A."/>
            <person name="Lapidus A."/>
            <person name="Glavina del Rio T."/>
            <person name="Dalin E."/>
            <person name="Tice H."/>
            <person name="Bruce D."/>
            <person name="Goodwin L."/>
            <person name="Pitluck S."/>
            <person name="Chertkov O."/>
            <person name="Meincke L."/>
            <person name="Brettin T."/>
            <person name="Detter J.C."/>
            <person name="Han C."/>
            <person name="Tapia R."/>
            <person name="Kuske C.R."/>
            <person name="Schmutz J."/>
            <person name="Larimer F."/>
            <person name="Land M."/>
            <person name="Hauser L."/>
            <person name="Kyrpides N."/>
            <person name="Mikhailova N."/>
            <person name="Sung Y."/>
            <person name="Fletcher K.E."/>
            <person name="Ritalahti K.M."/>
            <person name="Loeffler F.E."/>
            <person name="Richardson P."/>
        </authorList>
    </citation>
    <scope>NUCLEOTIDE SEQUENCE [LARGE SCALE GENOMIC DNA]</scope>
    <source>
        <strain evidence="8">ATCC BAA-1151 / DSM 17278 / SZ</strain>
    </source>
</reference>